<protein>
    <submittedName>
        <fullName evidence="2">2-pyrone-4,6-dicarboxylate hydrolase</fullName>
    </submittedName>
</protein>
<dbReference type="GO" id="GO:0016787">
    <property type="term" value="F:hydrolase activity"/>
    <property type="evidence" value="ECO:0007669"/>
    <property type="project" value="UniProtKB-KW"/>
</dbReference>
<dbReference type="PANTHER" id="PTHR35563:SF2">
    <property type="entry name" value="BARREL METAL-DEPENDENT HYDROLASE, PUTATIVE (AFU_ORTHOLOGUE AFUA_1G16240)-RELATED"/>
    <property type="match status" value="1"/>
</dbReference>
<name>A0A158BVS0_9BURK</name>
<proteinExistence type="predicted"/>
<gene>
    <name evidence="2" type="ORF">AWB79_04328</name>
</gene>
<evidence type="ECO:0000313" key="3">
    <source>
        <dbReference type="Proteomes" id="UP000054851"/>
    </source>
</evidence>
<dbReference type="STRING" id="1777140.AWB79_04328"/>
<dbReference type="Proteomes" id="UP000054851">
    <property type="component" value="Unassembled WGS sequence"/>
</dbReference>
<keyword evidence="2" id="KW-0378">Hydrolase</keyword>
<dbReference type="Pfam" id="PF04909">
    <property type="entry name" value="Amidohydro_2"/>
    <property type="match status" value="1"/>
</dbReference>
<sequence>MKCDSHIHIYARAFLKPGDAQVFVENADVDAYRKVQARIGTERAVIVTPRVYGTDNAVTVDAIRQLGIDNARGVAVLNPDVTDAELDALDKGGIRGIRFTLYTAKNAAVGFDMVEPLARRVAELGWHVQLHWTAEQIVEHEALLQRLPATMVFDHRARLPLQDGVRHAAFDIVRDLADAGRAWIKLSGPYLDSAAGLDGAYADIAPMARAWVQAVPERLVWGSDWPHVTEKHKPDDVFLLDLLAEWADDEATREHILVTNPAVLYGFAI</sequence>
<reference evidence="2" key="1">
    <citation type="submission" date="2016-01" db="EMBL/GenBank/DDBJ databases">
        <authorList>
            <person name="Peeters C."/>
        </authorList>
    </citation>
    <scope>NUCLEOTIDE SEQUENCE</scope>
    <source>
        <strain evidence="2">LMG 29322</strain>
    </source>
</reference>
<comment type="caution">
    <text evidence="2">The sequence shown here is derived from an EMBL/GenBank/DDBJ whole genome shotgun (WGS) entry which is preliminary data.</text>
</comment>
<dbReference type="EMBL" id="FCOA02000015">
    <property type="protein sequence ID" value="SAK74183.1"/>
    <property type="molecule type" value="Genomic_DNA"/>
</dbReference>
<feature type="domain" description="Amidohydrolase-related" evidence="1">
    <location>
        <begin position="3"/>
        <end position="267"/>
    </location>
</feature>
<dbReference type="AlphaFoldDB" id="A0A158BVS0"/>
<dbReference type="RefSeq" id="WP_061169471.1">
    <property type="nucleotide sequence ID" value="NZ_FCOA02000015.1"/>
</dbReference>
<dbReference type="PANTHER" id="PTHR35563">
    <property type="entry name" value="BARREL METAL-DEPENDENT HYDROLASE, PUTATIVE (AFU_ORTHOLOGUE AFUA_1G16240)-RELATED"/>
    <property type="match status" value="1"/>
</dbReference>
<evidence type="ECO:0000259" key="1">
    <source>
        <dbReference type="Pfam" id="PF04909"/>
    </source>
</evidence>
<keyword evidence="3" id="KW-1185">Reference proteome</keyword>
<dbReference type="InterPro" id="IPR032466">
    <property type="entry name" value="Metal_Hydrolase"/>
</dbReference>
<dbReference type="Gene3D" id="3.20.20.140">
    <property type="entry name" value="Metal-dependent hydrolases"/>
    <property type="match status" value="1"/>
</dbReference>
<dbReference type="SUPFAM" id="SSF51556">
    <property type="entry name" value="Metallo-dependent hydrolases"/>
    <property type="match status" value="1"/>
</dbReference>
<accession>A0A158BVS0</accession>
<organism evidence="2 3">
    <name type="scientific">Caballeronia hypogeia</name>
    <dbReference type="NCBI Taxonomy" id="1777140"/>
    <lineage>
        <taxon>Bacteria</taxon>
        <taxon>Pseudomonadati</taxon>
        <taxon>Pseudomonadota</taxon>
        <taxon>Betaproteobacteria</taxon>
        <taxon>Burkholderiales</taxon>
        <taxon>Burkholderiaceae</taxon>
        <taxon>Caballeronia</taxon>
    </lineage>
</organism>
<dbReference type="InterPro" id="IPR006680">
    <property type="entry name" value="Amidohydro-rel"/>
</dbReference>
<evidence type="ECO:0000313" key="2">
    <source>
        <dbReference type="EMBL" id="SAK74183.1"/>
    </source>
</evidence>
<dbReference type="OrthoDB" id="9787654at2"/>
<dbReference type="InterPro" id="IPR052358">
    <property type="entry name" value="Aro_Compnd_Degr_Hydrolases"/>
</dbReference>